<dbReference type="InterPro" id="IPR011962">
    <property type="entry name" value="dCTP_deaminase"/>
</dbReference>
<dbReference type="GO" id="GO:0008829">
    <property type="term" value="F:dCTP deaminase activity"/>
    <property type="evidence" value="ECO:0007669"/>
    <property type="project" value="InterPro"/>
</dbReference>
<feature type="non-terminal residue" evidence="3">
    <location>
        <position position="1"/>
    </location>
</feature>
<dbReference type="PANTHER" id="PTHR42680:SF3">
    <property type="entry name" value="DCTP DEAMINASE"/>
    <property type="match status" value="1"/>
</dbReference>
<dbReference type="EMBL" id="LAZR01067277">
    <property type="protein sequence ID" value="KKK51910.1"/>
    <property type="molecule type" value="Genomic_DNA"/>
</dbReference>
<evidence type="ECO:0000256" key="1">
    <source>
        <dbReference type="ARBA" id="ARBA00022801"/>
    </source>
</evidence>
<sequence length="164" mass="18498">LSDLRLGTEFILTKKTRFSNLDVKEDELSRNIQKYQEKVTFNIKDSLVLHPNEFILGCTLEYIKLPEDVIGYIIGRSSWGRLGLIIATATLINPGFAGIITLELTNVGEVPINLYPGLRIAQVSLHSSDFVIDKDYSVKSKYFGSTSPFFSKIYEDTDLCLIKD</sequence>
<reference evidence="3" key="1">
    <citation type="journal article" date="2015" name="Nature">
        <title>Complex archaea that bridge the gap between prokaryotes and eukaryotes.</title>
        <authorList>
            <person name="Spang A."/>
            <person name="Saw J.H."/>
            <person name="Jorgensen S.L."/>
            <person name="Zaremba-Niedzwiedzka K."/>
            <person name="Martijn J."/>
            <person name="Lind A.E."/>
            <person name="van Eijk R."/>
            <person name="Schleper C."/>
            <person name="Guy L."/>
            <person name="Ettema T.J."/>
        </authorList>
    </citation>
    <scope>NUCLEOTIDE SEQUENCE</scope>
</reference>
<comment type="caution">
    <text evidence="3">The sequence shown here is derived from an EMBL/GenBank/DDBJ whole genome shotgun (WGS) entry which is preliminary data.</text>
</comment>
<accession>A0A0F8WU63</accession>
<dbReference type="SUPFAM" id="SSF51283">
    <property type="entry name" value="dUTPase-like"/>
    <property type="match status" value="1"/>
</dbReference>
<dbReference type="NCBIfam" id="TIGR02274">
    <property type="entry name" value="dCTP_deam"/>
    <property type="match status" value="1"/>
</dbReference>
<evidence type="ECO:0000313" key="3">
    <source>
        <dbReference type="EMBL" id="KKK51910.1"/>
    </source>
</evidence>
<dbReference type="CDD" id="cd07557">
    <property type="entry name" value="trimeric_dUTPase"/>
    <property type="match status" value="1"/>
</dbReference>
<dbReference type="GO" id="GO:0006229">
    <property type="term" value="P:dUTP biosynthetic process"/>
    <property type="evidence" value="ECO:0007669"/>
    <property type="project" value="InterPro"/>
</dbReference>
<dbReference type="Pfam" id="PF22769">
    <property type="entry name" value="DCD"/>
    <property type="match status" value="1"/>
</dbReference>
<keyword evidence="2" id="KW-0546">Nucleotide metabolism</keyword>
<organism evidence="3">
    <name type="scientific">marine sediment metagenome</name>
    <dbReference type="NCBI Taxonomy" id="412755"/>
    <lineage>
        <taxon>unclassified sequences</taxon>
        <taxon>metagenomes</taxon>
        <taxon>ecological metagenomes</taxon>
    </lineage>
</organism>
<name>A0A0F8WU63_9ZZZZ</name>
<dbReference type="AlphaFoldDB" id="A0A0F8WU63"/>
<proteinExistence type="predicted"/>
<dbReference type="InterPro" id="IPR033704">
    <property type="entry name" value="dUTPase_trimeric"/>
</dbReference>
<dbReference type="InterPro" id="IPR036157">
    <property type="entry name" value="dUTPase-like_sf"/>
</dbReference>
<dbReference type="Gene3D" id="2.70.40.10">
    <property type="match status" value="1"/>
</dbReference>
<keyword evidence="1" id="KW-0378">Hydrolase</keyword>
<gene>
    <name evidence="3" type="ORF">LCGC14_3110240</name>
</gene>
<evidence type="ECO:0000256" key="2">
    <source>
        <dbReference type="ARBA" id="ARBA00023080"/>
    </source>
</evidence>
<protein>
    <submittedName>
        <fullName evidence="3">Uncharacterized protein</fullName>
    </submittedName>
</protein>
<dbReference type="PANTHER" id="PTHR42680">
    <property type="entry name" value="DCTP DEAMINASE"/>
    <property type="match status" value="1"/>
</dbReference>